<dbReference type="AlphaFoldDB" id="A0A7T7ZYN7"/>
<evidence type="ECO:0000256" key="1">
    <source>
        <dbReference type="SAM" id="Phobius"/>
    </source>
</evidence>
<keyword evidence="3" id="KW-1185">Reference proteome</keyword>
<reference evidence="2 3" key="1">
    <citation type="submission" date="2020-12" db="EMBL/GenBank/DDBJ databases">
        <title>FDA dAtabase for Regulatory Grade micrObial Sequences (FDA-ARGOS): Supporting development and validation of Infectious Disease Dx tests.</title>
        <authorList>
            <person name="Kerrigan L."/>
            <person name="Long C."/>
            <person name="Tallon L."/>
            <person name="Sadzewicz L."/>
            <person name="Zhao X."/>
            <person name="Boylan J."/>
            <person name="Ott S."/>
            <person name="Bowen H."/>
            <person name="Vavikolanu K."/>
            <person name="Mehta A."/>
            <person name="Aluvathingal J."/>
            <person name="Nadendla S."/>
            <person name="Yan Y."/>
            <person name="Sichtig H."/>
        </authorList>
    </citation>
    <scope>NUCLEOTIDE SEQUENCE [LARGE SCALE GENOMIC DNA]</scope>
    <source>
        <strain evidence="2 3">FDAARGOS_1031</strain>
    </source>
</reference>
<feature type="transmembrane region" description="Helical" evidence="1">
    <location>
        <begin position="20"/>
        <end position="39"/>
    </location>
</feature>
<accession>A0A7T7ZYN7</accession>
<dbReference type="EMBL" id="CP067018">
    <property type="protein sequence ID" value="QQN59592.1"/>
    <property type="molecule type" value="Genomic_DNA"/>
</dbReference>
<dbReference type="Proteomes" id="UP000595426">
    <property type="component" value="Chromosome"/>
</dbReference>
<sequence>MKDFVAFLDKSIYTGKDFKIKYGHLFAGAVVLVATYFLLPKRVQRQIKF</sequence>
<keyword evidence="1" id="KW-0472">Membrane</keyword>
<protein>
    <submittedName>
        <fullName evidence="2">Uncharacterized protein</fullName>
    </submittedName>
</protein>
<organism evidence="2 3">
    <name type="scientific">Elizabethkingia bruuniana</name>
    <dbReference type="NCBI Taxonomy" id="1756149"/>
    <lineage>
        <taxon>Bacteria</taxon>
        <taxon>Pseudomonadati</taxon>
        <taxon>Bacteroidota</taxon>
        <taxon>Flavobacteriia</taxon>
        <taxon>Flavobacteriales</taxon>
        <taxon>Weeksellaceae</taxon>
        <taxon>Elizabethkingia</taxon>
    </lineage>
</organism>
<dbReference type="RefSeq" id="WP_157877519.1">
    <property type="nucleotide sequence ID" value="NZ_CBCSDR010000006.1"/>
</dbReference>
<dbReference type="GeneID" id="93135346"/>
<gene>
    <name evidence="2" type="ORF">I6H88_03150</name>
</gene>
<evidence type="ECO:0000313" key="2">
    <source>
        <dbReference type="EMBL" id="QQN59592.1"/>
    </source>
</evidence>
<name>A0A7T7ZYN7_9FLAO</name>
<evidence type="ECO:0000313" key="3">
    <source>
        <dbReference type="Proteomes" id="UP000595426"/>
    </source>
</evidence>
<keyword evidence="1" id="KW-1133">Transmembrane helix</keyword>
<keyword evidence="1" id="KW-0812">Transmembrane</keyword>
<proteinExistence type="predicted"/>